<dbReference type="CDD" id="cd16917">
    <property type="entry name" value="HATPase_UhpB-NarQ-NarX-like"/>
    <property type="match status" value="1"/>
</dbReference>
<dbReference type="InterPro" id="IPR036890">
    <property type="entry name" value="HATPase_C_sf"/>
</dbReference>
<gene>
    <name evidence="7" type="ORF">SAMN04489747_0846</name>
</gene>
<proteinExistence type="predicted"/>
<protein>
    <submittedName>
        <fullName evidence="7">Two-component system, NarL family, sensor histidine kinase DesK</fullName>
    </submittedName>
</protein>
<dbReference type="OrthoDB" id="5241784at2"/>
<keyword evidence="3" id="KW-0902">Two-component regulatory system</keyword>
<evidence type="ECO:0000313" key="8">
    <source>
        <dbReference type="Proteomes" id="UP000198546"/>
    </source>
</evidence>
<feature type="domain" description="Signal transduction histidine kinase subgroup 3 dimerisation and phosphoacceptor" evidence="6">
    <location>
        <begin position="207"/>
        <end position="274"/>
    </location>
</feature>
<evidence type="ECO:0000259" key="6">
    <source>
        <dbReference type="Pfam" id="PF07730"/>
    </source>
</evidence>
<dbReference type="STRING" id="675864.SAMN04489747_0846"/>
<feature type="region of interest" description="Disordered" evidence="4">
    <location>
        <begin position="401"/>
        <end position="438"/>
    </location>
</feature>
<dbReference type="Gene3D" id="1.20.5.1930">
    <property type="match status" value="1"/>
</dbReference>
<keyword evidence="5" id="KW-0812">Transmembrane</keyword>
<evidence type="ECO:0000256" key="2">
    <source>
        <dbReference type="ARBA" id="ARBA00022777"/>
    </source>
</evidence>
<dbReference type="PANTHER" id="PTHR24421">
    <property type="entry name" value="NITRATE/NITRITE SENSOR PROTEIN NARX-RELATED"/>
    <property type="match status" value="1"/>
</dbReference>
<dbReference type="InterPro" id="IPR050482">
    <property type="entry name" value="Sensor_HK_TwoCompSys"/>
</dbReference>
<keyword evidence="5" id="KW-1133">Transmembrane helix</keyword>
<organism evidence="7 8">
    <name type="scientific">Auraticoccus monumenti</name>
    <dbReference type="NCBI Taxonomy" id="675864"/>
    <lineage>
        <taxon>Bacteria</taxon>
        <taxon>Bacillati</taxon>
        <taxon>Actinomycetota</taxon>
        <taxon>Actinomycetes</taxon>
        <taxon>Propionibacteriales</taxon>
        <taxon>Propionibacteriaceae</taxon>
        <taxon>Auraticoccus</taxon>
    </lineage>
</organism>
<keyword evidence="2 7" id="KW-0418">Kinase</keyword>
<dbReference type="Proteomes" id="UP000198546">
    <property type="component" value="Chromosome i"/>
</dbReference>
<evidence type="ECO:0000256" key="5">
    <source>
        <dbReference type="SAM" id="Phobius"/>
    </source>
</evidence>
<dbReference type="GO" id="GO:0016020">
    <property type="term" value="C:membrane"/>
    <property type="evidence" value="ECO:0007669"/>
    <property type="project" value="InterPro"/>
</dbReference>
<keyword evidence="8" id="KW-1185">Reference proteome</keyword>
<feature type="transmembrane region" description="Helical" evidence="5">
    <location>
        <begin position="85"/>
        <end position="103"/>
    </location>
</feature>
<feature type="transmembrane region" description="Helical" evidence="5">
    <location>
        <begin position="131"/>
        <end position="150"/>
    </location>
</feature>
<keyword evidence="5" id="KW-0472">Membrane</keyword>
<dbReference type="InterPro" id="IPR011712">
    <property type="entry name" value="Sig_transdc_His_kin_sub3_dim/P"/>
</dbReference>
<evidence type="ECO:0000256" key="1">
    <source>
        <dbReference type="ARBA" id="ARBA00022679"/>
    </source>
</evidence>
<dbReference type="PANTHER" id="PTHR24421:SF63">
    <property type="entry name" value="SENSOR HISTIDINE KINASE DESK"/>
    <property type="match status" value="1"/>
</dbReference>
<feature type="transmembrane region" description="Helical" evidence="5">
    <location>
        <begin position="162"/>
        <end position="186"/>
    </location>
</feature>
<keyword evidence="1" id="KW-0808">Transferase</keyword>
<evidence type="ECO:0000313" key="7">
    <source>
        <dbReference type="EMBL" id="SDD38809.1"/>
    </source>
</evidence>
<dbReference type="AlphaFoldDB" id="A0A1G6UC33"/>
<evidence type="ECO:0000256" key="3">
    <source>
        <dbReference type="ARBA" id="ARBA00023012"/>
    </source>
</evidence>
<dbReference type="EMBL" id="LT629688">
    <property type="protein sequence ID" value="SDD38809.1"/>
    <property type="molecule type" value="Genomic_DNA"/>
</dbReference>
<feature type="transmembrane region" description="Helical" evidence="5">
    <location>
        <begin position="47"/>
        <end position="65"/>
    </location>
</feature>
<dbReference type="Gene3D" id="3.30.565.10">
    <property type="entry name" value="Histidine kinase-like ATPase, C-terminal domain"/>
    <property type="match status" value="1"/>
</dbReference>
<dbReference type="GO" id="GO:0046983">
    <property type="term" value="F:protein dimerization activity"/>
    <property type="evidence" value="ECO:0007669"/>
    <property type="project" value="InterPro"/>
</dbReference>
<reference evidence="7 8" key="1">
    <citation type="submission" date="2016-10" db="EMBL/GenBank/DDBJ databases">
        <authorList>
            <person name="de Groot N.N."/>
        </authorList>
    </citation>
    <scope>NUCLEOTIDE SEQUENCE [LARGE SCALE GENOMIC DNA]</scope>
    <source>
        <strain evidence="7 8">MON 2.2</strain>
    </source>
</reference>
<dbReference type="Pfam" id="PF07730">
    <property type="entry name" value="HisKA_3"/>
    <property type="match status" value="1"/>
</dbReference>
<name>A0A1G6UC33_9ACTN</name>
<feature type="transmembrane region" description="Helical" evidence="5">
    <location>
        <begin position="15"/>
        <end position="35"/>
    </location>
</feature>
<dbReference type="RefSeq" id="WP_090590934.1">
    <property type="nucleotide sequence ID" value="NZ_LT629688.1"/>
</dbReference>
<dbReference type="SUPFAM" id="SSF55874">
    <property type="entry name" value="ATPase domain of HSP90 chaperone/DNA topoisomerase II/histidine kinase"/>
    <property type="match status" value="1"/>
</dbReference>
<dbReference type="GO" id="GO:0000155">
    <property type="term" value="F:phosphorelay sensor kinase activity"/>
    <property type="evidence" value="ECO:0007669"/>
    <property type="project" value="InterPro"/>
</dbReference>
<accession>A0A1G6UC33</accession>
<sequence>MKDNPGALRRSTERFVAYVHWSVYVIMATELFAGLQMGVDPRYSGPPLAAAMLLVLVHTATNVAWLRWSLLSVRTSAGMSGRLRVLLGLWLGLTVLTLAAIPLTMPLRSSWPSAMLVVVAISVAAFSPRLAWWLAVGVPVVAAVVLLLVISPISSMTVLQNVVSIVVLSLMMAFVAGTVWLSGWMLRVLYALDDARGQSARLAIAEERLRISRDLHDVFGRTLTTVVVKSELAAELARRGRSERAAEEMSQVRGIAEDASKEVRRIVAGVRSSDLPQELVGARSLLVSAGIECVLVNELPEGRVDAEVGDVLGAVVREAVTNVIRHSRARSARITLRLVDGPGSAEAELVVVNDGVRTDGERSAGSGLIGMAERLTAVGGSLRHAGDAHTFTLTARAPLTATAPTSAGTPSPPATGTTGAAPGVDGRGGTALTGRNHR</sequence>
<feature type="compositionally biased region" description="Low complexity" evidence="4">
    <location>
        <begin position="401"/>
        <end position="423"/>
    </location>
</feature>
<evidence type="ECO:0000256" key="4">
    <source>
        <dbReference type="SAM" id="MobiDB-lite"/>
    </source>
</evidence>